<dbReference type="VGNC" id="VGNC:78265">
    <property type="gene designation" value="TBC1D25"/>
</dbReference>
<dbReference type="InterPro" id="IPR007905">
    <property type="entry name" value="EBP"/>
</dbReference>
<reference evidence="16" key="4">
    <citation type="submission" date="2025-09" db="UniProtKB">
        <authorList>
            <consortium name="Ensembl"/>
        </authorList>
    </citation>
    <scope>IDENTIFICATION</scope>
    <source>
        <strain evidence="16">17573</strain>
    </source>
</reference>
<dbReference type="GO" id="GO:0016126">
    <property type="term" value="P:sterol biosynthetic process"/>
    <property type="evidence" value="ECO:0007669"/>
    <property type="project" value="UniProtKB-KW"/>
</dbReference>
<evidence type="ECO:0000256" key="12">
    <source>
        <dbReference type="ARBA" id="ARBA00023235"/>
    </source>
</evidence>
<evidence type="ECO:0000256" key="10">
    <source>
        <dbReference type="ARBA" id="ARBA00023166"/>
    </source>
</evidence>
<evidence type="ECO:0000256" key="8">
    <source>
        <dbReference type="ARBA" id="ARBA00023098"/>
    </source>
</evidence>
<evidence type="ECO:0000313" key="18">
    <source>
        <dbReference type="VGNC" id="VGNC:78265"/>
    </source>
</evidence>
<dbReference type="AlphaFoldDB" id="A0A5F8AF50"/>
<dbReference type="ExpressionAtlas" id="A0A5F8AF50">
    <property type="expression patterns" value="baseline"/>
</dbReference>
<name>A0A5F8AF50_MACMU</name>
<dbReference type="GO" id="GO:0047750">
    <property type="term" value="F:cholestenol delta-isomerase activity"/>
    <property type="evidence" value="ECO:0007669"/>
    <property type="project" value="InterPro"/>
</dbReference>
<reference evidence="17" key="1">
    <citation type="journal article" date="2007" name="Science">
        <title>Evolutionary and biomedical insights from the rhesus macaque genome.</title>
        <authorList>
            <person name="Gibbs R.A."/>
            <person name="Rogers J."/>
            <person name="Katze M.G."/>
            <person name="Bumgarner R."/>
            <person name="Weinstock G.M."/>
            <person name="Mardis E.R."/>
            <person name="Remington K.A."/>
            <person name="Strausberg R.L."/>
            <person name="Venter J.C."/>
            <person name="Wilson R.K."/>
            <person name="Batzer M.A."/>
            <person name="Bustamante C.D."/>
            <person name="Eichler E.E."/>
            <person name="Hahn M.W."/>
            <person name="Hardison R.C."/>
            <person name="Makova K.D."/>
            <person name="Miller W."/>
            <person name="Milosavljevic A."/>
            <person name="Palermo R.E."/>
            <person name="Siepel A."/>
            <person name="Sikela J.M."/>
            <person name="Attaway T."/>
            <person name="Bell S."/>
            <person name="Bernard K.E."/>
            <person name="Buhay C.J."/>
            <person name="Chandrabose M.N."/>
            <person name="Dao M."/>
            <person name="Davis C."/>
            <person name="Delehaunty K.D."/>
            <person name="Ding Y."/>
            <person name="Dinh H.H."/>
            <person name="Dugan-Rocha S."/>
            <person name="Fulton L.A."/>
            <person name="Gabisi R.A."/>
            <person name="Garner T.T."/>
            <person name="Godfrey J."/>
            <person name="Hawes A.C."/>
            <person name="Hernandez J."/>
            <person name="Hines S."/>
            <person name="Holder M."/>
            <person name="Hume J."/>
            <person name="Jhangiani S.N."/>
            <person name="Joshi V."/>
            <person name="Khan Z.M."/>
            <person name="Kirkness E.F."/>
            <person name="Cree A."/>
            <person name="Fowler R.G."/>
            <person name="Lee S."/>
            <person name="Lewis L.R."/>
            <person name="Li Z."/>
            <person name="Liu Y.-S."/>
            <person name="Moore S.M."/>
            <person name="Muzny D."/>
            <person name="Nazareth L.V."/>
            <person name="Ngo D.N."/>
            <person name="Okwuonu G.O."/>
            <person name="Pai G."/>
            <person name="Parker D."/>
            <person name="Paul H.A."/>
            <person name="Pfannkoch C."/>
            <person name="Pohl C.S."/>
            <person name="Rogers Y.-H.C."/>
            <person name="Ruiz S.J."/>
            <person name="Sabo A."/>
            <person name="Santibanez J."/>
            <person name="Schneider B.W."/>
            <person name="Smith S.M."/>
            <person name="Sodergren E."/>
            <person name="Svatek A.F."/>
            <person name="Utterback T.R."/>
            <person name="Vattathil S."/>
            <person name="Warren W."/>
            <person name="White C.S."/>
            <person name="Chinwalla A.T."/>
            <person name="Feng Y."/>
            <person name="Halpern A.L."/>
            <person name="Hillier L.W."/>
            <person name="Huang X."/>
            <person name="Minx P."/>
            <person name="Nelson J.O."/>
            <person name="Pepin K.H."/>
            <person name="Qin X."/>
            <person name="Sutton G.G."/>
            <person name="Venter E."/>
            <person name="Walenz B.P."/>
            <person name="Wallis J.W."/>
            <person name="Worley K.C."/>
            <person name="Yang S.-P."/>
            <person name="Jones S.M."/>
            <person name="Marra M.A."/>
            <person name="Rocchi M."/>
            <person name="Schein J.E."/>
            <person name="Baertsch R."/>
            <person name="Clarke L."/>
            <person name="Csuros M."/>
            <person name="Glasscock J."/>
            <person name="Harris R.A."/>
            <person name="Havlak P."/>
            <person name="Jackson A.R."/>
            <person name="Jiang H."/>
            <person name="Liu Y."/>
            <person name="Messina D.N."/>
            <person name="Shen Y."/>
            <person name="Song H.X.-Z."/>
            <person name="Wylie T."/>
            <person name="Zhang L."/>
            <person name="Birney E."/>
            <person name="Han K."/>
            <person name="Konkel M.K."/>
            <person name="Lee J."/>
            <person name="Smit A.F.A."/>
            <person name="Ullmer B."/>
            <person name="Wang H."/>
            <person name="Xing J."/>
            <person name="Burhans R."/>
            <person name="Cheng Z."/>
            <person name="Karro J.E."/>
            <person name="Ma J."/>
            <person name="Raney B."/>
            <person name="She X."/>
            <person name="Cox M.J."/>
            <person name="Demuth J.P."/>
            <person name="Dumas L.J."/>
            <person name="Han S.-G."/>
            <person name="Hopkins J."/>
            <person name="Karimpour-Fard A."/>
            <person name="Kim Y.H."/>
            <person name="Pollack J.R."/>
            <person name="Vinar T."/>
            <person name="Addo-Quaye C."/>
            <person name="Degenhardt J."/>
            <person name="Denby A."/>
            <person name="Hubisz M.J."/>
            <person name="Indap A."/>
            <person name="Kosiol C."/>
            <person name="Lahn B.T."/>
            <person name="Lawson H.A."/>
            <person name="Marklein A."/>
            <person name="Nielsen R."/>
            <person name="Vallender E.J."/>
            <person name="Clark A.G."/>
            <person name="Ferguson B."/>
            <person name="Hernandez R.D."/>
            <person name="Hirani K."/>
            <person name="Kehrer-Sawatzki H."/>
            <person name="Kolb J."/>
            <person name="Patil S."/>
            <person name="Pu L.-L."/>
            <person name="Ren Y."/>
            <person name="Smith D.G."/>
            <person name="Wheeler D.A."/>
            <person name="Schenck I."/>
            <person name="Ball E.V."/>
            <person name="Chen R."/>
            <person name="Cooper D.N."/>
            <person name="Giardine B."/>
            <person name="Hsu F."/>
            <person name="Kent W.J."/>
            <person name="Lesk A."/>
            <person name="Nelson D.L."/>
            <person name="O'brien W.E."/>
            <person name="Pruefer K."/>
            <person name="Stenson P.D."/>
            <person name="Wallace J.C."/>
            <person name="Ke H."/>
            <person name="Liu X.-M."/>
            <person name="Wang P."/>
            <person name="Xiang A.P."/>
            <person name="Yang F."/>
            <person name="Barber G.P."/>
            <person name="Haussler D."/>
            <person name="Karolchik D."/>
            <person name="Kern A.D."/>
            <person name="Kuhn R.M."/>
            <person name="Smith K.E."/>
            <person name="Zwieg A.S."/>
        </authorList>
    </citation>
    <scope>NUCLEOTIDE SEQUENCE [LARGE SCALE GENOMIC DNA]</scope>
    <source>
        <strain evidence="17">17573</strain>
    </source>
</reference>
<comment type="similarity">
    <text evidence="2">Belongs to the EBP family.</text>
</comment>
<organism evidence="16 17">
    <name type="scientific">Macaca mulatta</name>
    <name type="common">Rhesus macaque</name>
    <dbReference type="NCBI Taxonomy" id="9544"/>
    <lineage>
        <taxon>Eukaryota</taxon>
        <taxon>Metazoa</taxon>
        <taxon>Chordata</taxon>
        <taxon>Craniata</taxon>
        <taxon>Vertebrata</taxon>
        <taxon>Euteleostomi</taxon>
        <taxon>Mammalia</taxon>
        <taxon>Eutheria</taxon>
        <taxon>Euarchontoglires</taxon>
        <taxon>Primates</taxon>
        <taxon>Haplorrhini</taxon>
        <taxon>Catarrhini</taxon>
        <taxon>Cercopithecidae</taxon>
        <taxon>Cercopithecinae</taxon>
        <taxon>Macaca</taxon>
    </lineage>
</organism>
<dbReference type="PROSITE" id="PS51751">
    <property type="entry name" value="EXPERA"/>
    <property type="match status" value="1"/>
</dbReference>
<dbReference type="PANTHER" id="PTHR14207:SF0">
    <property type="entry name" value="3-BETA-HYDROXYSTEROID-DELTA(8),DELTA(7)-ISOMERASE"/>
    <property type="match status" value="1"/>
</dbReference>
<keyword evidence="10" id="KW-1207">Sterol metabolism</keyword>
<keyword evidence="11" id="KW-0753">Steroid metabolism</keyword>
<dbReference type="Bgee" id="ENSMMUG00000018335">
    <property type="expression patterns" value="Expressed in liver and 21 other cell types or tissues"/>
</dbReference>
<keyword evidence="5" id="KW-0752">Steroid biosynthesis</keyword>
<keyword evidence="12" id="KW-0413">Isomerase</keyword>
<feature type="transmembrane region" description="Helical" evidence="14">
    <location>
        <begin position="29"/>
        <end position="54"/>
    </location>
</feature>
<evidence type="ECO:0000256" key="1">
    <source>
        <dbReference type="ARBA" id="ARBA00004141"/>
    </source>
</evidence>
<accession>A0A5F8AF50</accession>
<evidence type="ECO:0000256" key="13">
    <source>
        <dbReference type="PROSITE-ProRule" id="PRU01087"/>
    </source>
</evidence>
<evidence type="ECO:0000313" key="17">
    <source>
        <dbReference type="Proteomes" id="UP000006718"/>
    </source>
</evidence>
<keyword evidence="4 13" id="KW-0812">Transmembrane</keyword>
<keyword evidence="9 13" id="KW-0472">Membrane</keyword>
<gene>
    <name evidence="18" type="primary">TBC1D25</name>
    <name evidence="16" type="synonym">EBP</name>
</gene>
<evidence type="ECO:0000259" key="15">
    <source>
        <dbReference type="PROSITE" id="PS51751"/>
    </source>
</evidence>
<evidence type="ECO:0000256" key="5">
    <source>
        <dbReference type="ARBA" id="ARBA00022955"/>
    </source>
</evidence>
<dbReference type="InterPro" id="IPR033118">
    <property type="entry name" value="EXPERA"/>
</dbReference>
<evidence type="ECO:0000256" key="14">
    <source>
        <dbReference type="SAM" id="Phobius"/>
    </source>
</evidence>
<evidence type="ECO:0000256" key="2">
    <source>
        <dbReference type="ARBA" id="ARBA00008337"/>
    </source>
</evidence>
<comment type="subcellular location">
    <subcellularLocation>
        <location evidence="1">Membrane</location>
        <topology evidence="1">Multi-pass membrane protein</topology>
    </subcellularLocation>
</comment>
<dbReference type="Proteomes" id="UP000006718">
    <property type="component" value="Chromosome X"/>
</dbReference>
<dbReference type="SMR" id="A0A5F8AF50"/>
<dbReference type="Pfam" id="PF05241">
    <property type="entry name" value="EBP"/>
    <property type="match status" value="1"/>
</dbReference>
<reference evidence="16" key="3">
    <citation type="submission" date="2025-08" db="UniProtKB">
        <authorList>
            <consortium name="Ensembl"/>
        </authorList>
    </citation>
    <scope>IDENTIFICATION</scope>
    <source>
        <strain evidence="16">17573</strain>
    </source>
</reference>
<keyword evidence="7" id="KW-0756">Sterol biosynthesis</keyword>
<protein>
    <submittedName>
        <fullName evidence="16">TBC1 domain family member 25</fullName>
    </submittedName>
</protein>
<keyword evidence="17" id="KW-1185">Reference proteome</keyword>
<sequence>MTTNAGPLHPYWPQHLRLDNFVPNDHPTWHILAGLFSVTGVLVVTTWLLSGRAAVVPLGTWRRLSLCWFAVCGFIHLVIEGWFILYYEDLLGDQAFLSQLWKEYAKGDSRYILADNFTVCMETITACLWGPLSLWVVIAFLRQHPLRFVLQLVVSVERPHQQKGLTRCDPLTMDFPASRTKCESFLPPEFRSFAVDPQITSLDVLQHILIRAFDLSGKKNFGISYLGRDRLGQEVYLSLLSDWDLSTAFATASKPYLQLRVDIRPSEDSEYPVPPGALLWDPFTP</sequence>
<feature type="domain" description="EXPERA" evidence="15">
    <location>
        <begin position="61"/>
        <end position="209"/>
    </location>
</feature>
<dbReference type="GeneTree" id="ENSGT00940000159173"/>
<dbReference type="GO" id="GO:0016020">
    <property type="term" value="C:membrane"/>
    <property type="evidence" value="ECO:0007669"/>
    <property type="project" value="UniProtKB-SubCell"/>
</dbReference>
<dbReference type="Ensembl" id="ENSMMUT00000107670.1">
    <property type="protein sequence ID" value="ENSMMUP00000076508.1"/>
    <property type="gene ID" value="ENSMMUG00000018335.4"/>
</dbReference>
<evidence type="ECO:0000256" key="3">
    <source>
        <dbReference type="ARBA" id="ARBA00022516"/>
    </source>
</evidence>
<dbReference type="VEuPathDB" id="HostDB:ENSMMUG00000018335"/>
<evidence type="ECO:0000256" key="6">
    <source>
        <dbReference type="ARBA" id="ARBA00022989"/>
    </source>
</evidence>
<evidence type="ECO:0000256" key="11">
    <source>
        <dbReference type="ARBA" id="ARBA00023221"/>
    </source>
</evidence>
<feature type="transmembrane region" description="Helical" evidence="14">
    <location>
        <begin position="123"/>
        <end position="141"/>
    </location>
</feature>
<keyword evidence="3" id="KW-0444">Lipid biosynthesis</keyword>
<evidence type="ECO:0000256" key="7">
    <source>
        <dbReference type="ARBA" id="ARBA00023011"/>
    </source>
</evidence>
<reference evidence="16" key="2">
    <citation type="submission" date="2019-01" db="EMBL/GenBank/DDBJ databases">
        <authorList>
            <person name="Graves T."/>
            <person name="Eichler E.E."/>
            <person name="Wilson R.K."/>
        </authorList>
    </citation>
    <scope>NUCLEOTIDE SEQUENCE [LARGE SCALE GENOMIC DNA]</scope>
    <source>
        <strain evidence="16">17573</strain>
    </source>
</reference>
<evidence type="ECO:0000256" key="4">
    <source>
        <dbReference type="ARBA" id="ARBA00022692"/>
    </source>
</evidence>
<feature type="transmembrane region" description="Helical" evidence="14">
    <location>
        <begin position="66"/>
        <end position="87"/>
    </location>
</feature>
<proteinExistence type="inferred from homology"/>
<evidence type="ECO:0000313" key="16">
    <source>
        <dbReference type="Ensembl" id="ENSMMUP00000076508.1"/>
    </source>
</evidence>
<evidence type="ECO:0000256" key="9">
    <source>
        <dbReference type="ARBA" id="ARBA00023136"/>
    </source>
</evidence>
<keyword evidence="6 13" id="KW-1133">Transmembrane helix</keyword>
<dbReference type="PANTHER" id="PTHR14207">
    <property type="entry name" value="STEROL ISOMERASE"/>
    <property type="match status" value="1"/>
</dbReference>
<keyword evidence="8" id="KW-0443">Lipid metabolism</keyword>